<dbReference type="Proteomes" id="UP001154329">
    <property type="component" value="Chromosome 1"/>
</dbReference>
<proteinExistence type="predicted"/>
<evidence type="ECO:0000313" key="2">
    <source>
        <dbReference type="Proteomes" id="UP001154329"/>
    </source>
</evidence>
<reference evidence="1" key="2">
    <citation type="submission" date="2022-10" db="EMBL/GenBank/DDBJ databases">
        <authorList>
            <consortium name="ENA_rothamsted_submissions"/>
            <consortium name="culmorum"/>
            <person name="King R."/>
        </authorList>
    </citation>
    <scope>NUCLEOTIDE SEQUENCE</scope>
</reference>
<dbReference type="EMBL" id="OU899034">
    <property type="protein sequence ID" value="CAH1713414.1"/>
    <property type="molecule type" value="Genomic_DNA"/>
</dbReference>
<sequence length="71" mass="8565">MDNKKSSWVWQYTKKKEILHSAFYAMKMKITTLFAMEVSIGRHLMVIHSMSSNTKEKRRYLLITKIIERRT</sequence>
<reference evidence="1" key="1">
    <citation type="submission" date="2022-02" db="EMBL/GenBank/DDBJ databases">
        <authorList>
            <person name="King R."/>
        </authorList>
    </citation>
    <scope>NUCLEOTIDE SEQUENCE</scope>
</reference>
<keyword evidence="2" id="KW-1185">Reference proteome</keyword>
<protein>
    <submittedName>
        <fullName evidence="1">Uncharacterized protein</fullName>
    </submittedName>
</protein>
<dbReference type="AlphaFoldDB" id="A0A9P0NAJ6"/>
<accession>A0A9P0NAJ6</accession>
<organism evidence="1 2">
    <name type="scientific">Aphis gossypii</name>
    <name type="common">Cotton aphid</name>
    <dbReference type="NCBI Taxonomy" id="80765"/>
    <lineage>
        <taxon>Eukaryota</taxon>
        <taxon>Metazoa</taxon>
        <taxon>Ecdysozoa</taxon>
        <taxon>Arthropoda</taxon>
        <taxon>Hexapoda</taxon>
        <taxon>Insecta</taxon>
        <taxon>Pterygota</taxon>
        <taxon>Neoptera</taxon>
        <taxon>Paraneoptera</taxon>
        <taxon>Hemiptera</taxon>
        <taxon>Sternorrhyncha</taxon>
        <taxon>Aphidomorpha</taxon>
        <taxon>Aphidoidea</taxon>
        <taxon>Aphididae</taxon>
        <taxon>Aphidini</taxon>
        <taxon>Aphis</taxon>
        <taxon>Aphis</taxon>
    </lineage>
</organism>
<gene>
    <name evidence="1" type="ORF">APHIGO_LOCUS2381</name>
</gene>
<evidence type="ECO:0000313" key="1">
    <source>
        <dbReference type="EMBL" id="CAH1713414.1"/>
    </source>
</evidence>
<name>A0A9P0NAJ6_APHGO</name>